<dbReference type="Gene3D" id="3.40.50.1820">
    <property type="entry name" value="alpha/beta hydrolase"/>
    <property type="match status" value="1"/>
</dbReference>
<name>A0A1D1W1H1_RAMVA</name>
<accession>A0A1D1W1H1</accession>
<evidence type="ECO:0000256" key="1">
    <source>
        <dbReference type="ARBA" id="ARBA00004613"/>
    </source>
</evidence>
<feature type="active site" description="Nucleophile" evidence="4">
    <location>
        <position position="235"/>
    </location>
</feature>
<evidence type="ECO:0000313" key="10">
    <source>
        <dbReference type="Proteomes" id="UP000186922"/>
    </source>
</evidence>
<dbReference type="PANTHER" id="PTHR11610">
    <property type="entry name" value="LIPASE"/>
    <property type="match status" value="1"/>
</dbReference>
<dbReference type="InterPro" id="IPR013818">
    <property type="entry name" value="Lipase"/>
</dbReference>
<evidence type="ECO:0000259" key="8">
    <source>
        <dbReference type="Pfam" id="PF00151"/>
    </source>
</evidence>
<dbReference type="GO" id="GO:0005615">
    <property type="term" value="C:extracellular space"/>
    <property type="evidence" value="ECO:0007669"/>
    <property type="project" value="TreeGrafter"/>
</dbReference>
<dbReference type="GO" id="GO:0052689">
    <property type="term" value="F:carboxylic ester hydrolase activity"/>
    <property type="evidence" value="ECO:0007669"/>
    <property type="project" value="InterPro"/>
</dbReference>
<evidence type="ECO:0000256" key="6">
    <source>
        <dbReference type="RuleBase" id="RU004262"/>
    </source>
</evidence>
<dbReference type="InterPro" id="IPR000734">
    <property type="entry name" value="TAG_lipase"/>
</dbReference>
<feature type="chain" id="PRO_5008899089" description="Lipase domain-containing protein" evidence="7">
    <location>
        <begin position="21"/>
        <end position="546"/>
    </location>
</feature>
<dbReference type="EMBL" id="BDGG01000015">
    <property type="protein sequence ID" value="GAV07425.1"/>
    <property type="molecule type" value="Genomic_DNA"/>
</dbReference>
<evidence type="ECO:0000256" key="4">
    <source>
        <dbReference type="PIRSR" id="PIRSR000865-1"/>
    </source>
</evidence>
<evidence type="ECO:0000256" key="2">
    <source>
        <dbReference type="ARBA" id="ARBA00010701"/>
    </source>
</evidence>
<dbReference type="AlphaFoldDB" id="A0A1D1W1H1"/>
<dbReference type="STRING" id="947166.A0A1D1W1H1"/>
<keyword evidence="3" id="KW-0964">Secreted</keyword>
<dbReference type="InterPro" id="IPR016272">
    <property type="entry name" value="Lipase_LIPH"/>
</dbReference>
<feature type="active site" description="Charge relay system" evidence="4">
    <location>
        <position position="350"/>
    </location>
</feature>
<reference evidence="9 10" key="1">
    <citation type="journal article" date="2016" name="Nat. Commun.">
        <title>Extremotolerant tardigrade genome and improved radiotolerance of human cultured cells by tardigrade-unique protein.</title>
        <authorList>
            <person name="Hashimoto T."/>
            <person name="Horikawa D.D."/>
            <person name="Saito Y."/>
            <person name="Kuwahara H."/>
            <person name="Kozuka-Hata H."/>
            <person name="Shin-I T."/>
            <person name="Minakuchi Y."/>
            <person name="Ohishi K."/>
            <person name="Motoyama A."/>
            <person name="Aizu T."/>
            <person name="Enomoto A."/>
            <person name="Kondo K."/>
            <person name="Tanaka S."/>
            <person name="Hara Y."/>
            <person name="Koshikawa S."/>
            <person name="Sagara H."/>
            <person name="Miura T."/>
            <person name="Yokobori S."/>
            <person name="Miyagawa K."/>
            <person name="Suzuki Y."/>
            <person name="Kubo T."/>
            <person name="Oyama M."/>
            <person name="Kohara Y."/>
            <person name="Fujiyama A."/>
            <person name="Arakawa K."/>
            <person name="Katayama T."/>
            <person name="Toyoda A."/>
            <person name="Kunieda T."/>
        </authorList>
    </citation>
    <scope>NUCLEOTIDE SEQUENCE [LARGE SCALE GENOMIC DNA]</scope>
    <source>
        <strain evidence="9 10">YOKOZUNA-1</strain>
    </source>
</reference>
<dbReference type="InterPro" id="IPR033906">
    <property type="entry name" value="Lipase_N"/>
</dbReference>
<dbReference type="GO" id="GO:0016298">
    <property type="term" value="F:lipase activity"/>
    <property type="evidence" value="ECO:0007669"/>
    <property type="project" value="InterPro"/>
</dbReference>
<dbReference type="Pfam" id="PF00151">
    <property type="entry name" value="Lipase"/>
    <property type="match status" value="1"/>
</dbReference>
<organism evidence="9 10">
    <name type="scientific">Ramazzottius varieornatus</name>
    <name type="common">Water bear</name>
    <name type="synonym">Tardigrade</name>
    <dbReference type="NCBI Taxonomy" id="947166"/>
    <lineage>
        <taxon>Eukaryota</taxon>
        <taxon>Metazoa</taxon>
        <taxon>Ecdysozoa</taxon>
        <taxon>Tardigrada</taxon>
        <taxon>Eutardigrada</taxon>
        <taxon>Parachela</taxon>
        <taxon>Hypsibioidea</taxon>
        <taxon>Ramazzottiidae</taxon>
        <taxon>Ramazzottius</taxon>
    </lineage>
</organism>
<dbReference type="SUPFAM" id="SSF53474">
    <property type="entry name" value="alpha/beta-Hydrolases"/>
    <property type="match status" value="1"/>
</dbReference>
<comment type="caution">
    <text evidence="9">The sequence shown here is derived from an EMBL/GenBank/DDBJ whole genome shotgun (WGS) entry which is preliminary data.</text>
</comment>
<feature type="binding site" evidence="5">
    <location>
        <position position="282"/>
    </location>
    <ligand>
        <name>Ca(2+)</name>
        <dbReference type="ChEBI" id="CHEBI:29108"/>
    </ligand>
</feature>
<dbReference type="PIRSF" id="PIRSF000865">
    <property type="entry name" value="Lipoprotein_lipase_LIPH"/>
    <property type="match status" value="1"/>
</dbReference>
<keyword evidence="5" id="KW-0479">Metal-binding</keyword>
<proteinExistence type="inferred from homology"/>
<evidence type="ECO:0000256" key="5">
    <source>
        <dbReference type="PIRSR" id="PIRSR000865-2"/>
    </source>
</evidence>
<evidence type="ECO:0000313" key="9">
    <source>
        <dbReference type="EMBL" id="GAV07425.1"/>
    </source>
</evidence>
<dbReference type="PRINTS" id="PR00821">
    <property type="entry name" value="TAGLIPASE"/>
</dbReference>
<feature type="signal peptide" evidence="7">
    <location>
        <begin position="1"/>
        <end position="20"/>
    </location>
</feature>
<evidence type="ECO:0000256" key="3">
    <source>
        <dbReference type="ARBA" id="ARBA00022525"/>
    </source>
</evidence>
<dbReference type="OrthoDB" id="199913at2759"/>
<feature type="active site" description="Charge relay system" evidence="4">
    <location>
        <position position="263"/>
    </location>
</feature>
<evidence type="ECO:0000256" key="7">
    <source>
        <dbReference type="SAM" id="SignalP"/>
    </source>
</evidence>
<dbReference type="CDD" id="cd00707">
    <property type="entry name" value="Pancreat_lipase_like"/>
    <property type="match status" value="1"/>
</dbReference>
<gene>
    <name evidence="9" type="primary">RvY_17260-1</name>
    <name evidence="9" type="synonym">RvY_17260.1</name>
    <name evidence="9" type="ORF">RvY_17260</name>
</gene>
<dbReference type="GO" id="GO:0046872">
    <property type="term" value="F:metal ion binding"/>
    <property type="evidence" value="ECO:0007669"/>
    <property type="project" value="UniProtKB-KW"/>
</dbReference>
<dbReference type="Proteomes" id="UP000186922">
    <property type="component" value="Unassembled WGS sequence"/>
</dbReference>
<dbReference type="GO" id="GO:0016042">
    <property type="term" value="P:lipid catabolic process"/>
    <property type="evidence" value="ECO:0007669"/>
    <property type="project" value="TreeGrafter"/>
</dbReference>
<comment type="subcellular location">
    <subcellularLocation>
        <location evidence="1">Secreted</location>
    </subcellularLocation>
</comment>
<protein>
    <recommendedName>
        <fullName evidence="8">Lipase domain-containing protein</fullName>
    </recommendedName>
</protein>
<dbReference type="PANTHER" id="PTHR11610:SF186">
    <property type="entry name" value="FI22312P1"/>
    <property type="match status" value="1"/>
</dbReference>
<sequence length="546" mass="59923">MTFNLVVGATLAVLVAVTTASRFGQLKSSLTKNGQTTPFVDVGPQNVKEDAYYMWQCMMASMAEYKVQKEASEVAAEMGLSNKADQDYVCYTDLGCFYKNGTLSSMNKLPHNTKTVFYLWTFADQQNPQVLDWKKPATISNSLFRADRPTVVMIHGFANDVNTVWVPDIKAAVFRGHPRGVNFIYVDWGRGASGPDYWQAASNTQVAGAQVAKLICTINNVKHTRSSSFQLIGFSLGAHVSGFTGYRLATYGHARVGKITALDPAGPMFENVHPDARLSPDDADFVQAFHVNGATLTFGGFGLYSRVGHIDFYPNGGRYQPGCPHAIIGAIGDLWNFNFTNMPDSVACNHGRAIDLGVASVDQNCVFASHACRNHSDYRDAKCFTQQKGTMGLFANNVASDDQQFLITRGTSGRFCGRVVKMTFKFTLLQLPTSGSFFLTLVDKFGNEENVGQIVKDESMPPGGALMRVILSEGKVGDLLAAKIRYEPERGILWDSSDTVKVNSIRLTSQESDKGEVCGLYQLLTKGETVTFDLTSRNCRSIWAKK</sequence>
<keyword evidence="5" id="KW-0106">Calcium</keyword>
<feature type="domain" description="Lipase" evidence="8">
    <location>
        <begin position="100"/>
        <end position="408"/>
    </location>
</feature>
<keyword evidence="7" id="KW-0732">Signal</keyword>
<dbReference type="InterPro" id="IPR029058">
    <property type="entry name" value="AB_hydrolase_fold"/>
</dbReference>
<keyword evidence="10" id="KW-1185">Reference proteome</keyword>
<comment type="similarity">
    <text evidence="2 6">Belongs to the AB hydrolase superfamily. Lipase family.</text>
</comment>
<feature type="binding site" evidence="5">
    <location>
        <position position="277"/>
    </location>
    <ligand>
        <name>Ca(2+)</name>
        <dbReference type="ChEBI" id="CHEBI:29108"/>
    </ligand>
</feature>